<proteinExistence type="predicted"/>
<evidence type="ECO:0000256" key="1">
    <source>
        <dbReference type="SAM" id="MobiDB-lite"/>
    </source>
</evidence>
<dbReference type="InterPro" id="IPR043128">
    <property type="entry name" value="Rev_trsase/Diguanyl_cyclase"/>
</dbReference>
<protein>
    <submittedName>
        <fullName evidence="3">Diguanylate cyclase</fullName>
        <ecNumber evidence="3">2.7.7.65</ecNumber>
    </submittedName>
</protein>
<comment type="caution">
    <text evidence="3">The sequence shown here is derived from an EMBL/GenBank/DDBJ whole genome shotgun (WGS) entry which is preliminary data.</text>
</comment>
<dbReference type="SUPFAM" id="SSF55073">
    <property type="entry name" value="Nucleotide cyclase"/>
    <property type="match status" value="1"/>
</dbReference>
<dbReference type="Proteomes" id="UP001210502">
    <property type="component" value="Unassembled WGS sequence"/>
</dbReference>
<sequence>MQRERIASFLLFNKYKENQRGLRVQANFDHLSGVMLRSTFMDLSQKAIEQPECTDLFIGLVDIDYFKQINDNYGHRMGPGHSKAEPVPGKRAGSRLPGPG</sequence>
<dbReference type="EC" id="2.7.7.65" evidence="3"/>
<keyword evidence="3" id="KW-0548">Nucleotidyltransferase</keyword>
<organism evidence="3 4">
    <name type="scientific">Lactobacillus delbrueckii</name>
    <dbReference type="NCBI Taxonomy" id="1584"/>
    <lineage>
        <taxon>Bacteria</taxon>
        <taxon>Bacillati</taxon>
        <taxon>Bacillota</taxon>
        <taxon>Bacilli</taxon>
        <taxon>Lactobacillales</taxon>
        <taxon>Lactobacillaceae</taxon>
        <taxon>Lactobacillus</taxon>
    </lineage>
</organism>
<dbReference type="InterPro" id="IPR029787">
    <property type="entry name" value="Nucleotide_cyclase"/>
</dbReference>
<evidence type="ECO:0000313" key="3">
    <source>
        <dbReference type="EMBL" id="MDA3767165.1"/>
    </source>
</evidence>
<evidence type="ECO:0000259" key="2">
    <source>
        <dbReference type="Pfam" id="PF00990"/>
    </source>
</evidence>
<dbReference type="GO" id="GO:0005886">
    <property type="term" value="C:plasma membrane"/>
    <property type="evidence" value="ECO:0007669"/>
    <property type="project" value="TreeGrafter"/>
</dbReference>
<keyword evidence="3" id="KW-0808">Transferase</keyword>
<name>A0AAW5YWC0_9LACO</name>
<dbReference type="Pfam" id="PF00990">
    <property type="entry name" value="GGDEF"/>
    <property type="match status" value="1"/>
</dbReference>
<reference evidence="3" key="1">
    <citation type="submission" date="2023-01" db="EMBL/GenBank/DDBJ databases">
        <title>Sequencing of the bacterial strains from artisanal fermented milk Matsoni.</title>
        <authorList>
            <person name="Rozman V."/>
            <person name="Accetto T."/>
            <person name="Bogovic Matijasic B."/>
        </authorList>
    </citation>
    <scope>NUCLEOTIDE SEQUENCE</scope>
    <source>
        <strain evidence="3">Lbl333</strain>
    </source>
</reference>
<dbReference type="InterPro" id="IPR050469">
    <property type="entry name" value="Diguanylate_Cyclase"/>
</dbReference>
<dbReference type="GO" id="GO:0052621">
    <property type="term" value="F:diguanylate cyclase activity"/>
    <property type="evidence" value="ECO:0007669"/>
    <property type="project" value="UniProtKB-EC"/>
</dbReference>
<feature type="domain" description="GGDEF" evidence="2">
    <location>
        <begin position="26"/>
        <end position="78"/>
    </location>
</feature>
<dbReference type="AlphaFoldDB" id="A0AAW5YWC0"/>
<dbReference type="PANTHER" id="PTHR45138">
    <property type="entry name" value="REGULATORY COMPONENTS OF SENSORY TRANSDUCTION SYSTEM"/>
    <property type="match status" value="1"/>
</dbReference>
<feature type="region of interest" description="Disordered" evidence="1">
    <location>
        <begin position="75"/>
        <end position="100"/>
    </location>
</feature>
<dbReference type="Gene3D" id="3.30.70.270">
    <property type="match status" value="1"/>
</dbReference>
<gene>
    <name evidence="3" type="ORF">PF586_01410</name>
</gene>
<dbReference type="GO" id="GO:0043709">
    <property type="term" value="P:cell adhesion involved in single-species biofilm formation"/>
    <property type="evidence" value="ECO:0007669"/>
    <property type="project" value="TreeGrafter"/>
</dbReference>
<dbReference type="InterPro" id="IPR000160">
    <property type="entry name" value="GGDEF_dom"/>
</dbReference>
<dbReference type="RefSeq" id="WP_271023998.1">
    <property type="nucleotide sequence ID" value="NZ_JAQIEY010000003.1"/>
</dbReference>
<evidence type="ECO:0000313" key="4">
    <source>
        <dbReference type="Proteomes" id="UP001210502"/>
    </source>
</evidence>
<dbReference type="GO" id="GO:1902201">
    <property type="term" value="P:negative regulation of bacterial-type flagellum-dependent cell motility"/>
    <property type="evidence" value="ECO:0007669"/>
    <property type="project" value="TreeGrafter"/>
</dbReference>
<accession>A0AAW5YWC0</accession>
<dbReference type="EMBL" id="JAQIEY010000003">
    <property type="protein sequence ID" value="MDA3767165.1"/>
    <property type="molecule type" value="Genomic_DNA"/>
</dbReference>
<dbReference type="PANTHER" id="PTHR45138:SF9">
    <property type="entry name" value="DIGUANYLATE CYCLASE DGCM-RELATED"/>
    <property type="match status" value="1"/>
</dbReference>